<reference evidence="1" key="1">
    <citation type="journal article" date="2019" name="bioRxiv">
        <title>The Genome of the Zebra Mussel, Dreissena polymorpha: A Resource for Invasive Species Research.</title>
        <authorList>
            <person name="McCartney M.A."/>
            <person name="Auch B."/>
            <person name="Kono T."/>
            <person name="Mallez S."/>
            <person name="Zhang Y."/>
            <person name="Obille A."/>
            <person name="Becker A."/>
            <person name="Abrahante J.E."/>
            <person name="Garbe J."/>
            <person name="Badalamenti J.P."/>
            <person name="Herman A."/>
            <person name="Mangelson H."/>
            <person name="Liachko I."/>
            <person name="Sullivan S."/>
            <person name="Sone E.D."/>
            <person name="Koren S."/>
            <person name="Silverstein K.A.T."/>
            <person name="Beckman K.B."/>
            <person name="Gohl D.M."/>
        </authorList>
    </citation>
    <scope>NUCLEOTIDE SEQUENCE</scope>
    <source>
        <strain evidence="1">Duluth1</strain>
        <tissue evidence="1">Whole animal</tissue>
    </source>
</reference>
<comment type="caution">
    <text evidence="1">The sequence shown here is derived from an EMBL/GenBank/DDBJ whole genome shotgun (WGS) entry which is preliminary data.</text>
</comment>
<reference evidence="1" key="2">
    <citation type="submission" date="2020-11" db="EMBL/GenBank/DDBJ databases">
        <authorList>
            <person name="McCartney M.A."/>
            <person name="Auch B."/>
            <person name="Kono T."/>
            <person name="Mallez S."/>
            <person name="Becker A."/>
            <person name="Gohl D.M."/>
            <person name="Silverstein K.A.T."/>
            <person name="Koren S."/>
            <person name="Bechman K.B."/>
            <person name="Herman A."/>
            <person name="Abrahante J.E."/>
            <person name="Garbe J."/>
        </authorList>
    </citation>
    <scope>NUCLEOTIDE SEQUENCE</scope>
    <source>
        <strain evidence="1">Duluth1</strain>
        <tissue evidence="1">Whole animal</tissue>
    </source>
</reference>
<accession>A0A9D4E2Q0</accession>
<name>A0A9D4E2Q0_DREPO</name>
<protein>
    <submittedName>
        <fullName evidence="1">Uncharacterized protein</fullName>
    </submittedName>
</protein>
<gene>
    <name evidence="1" type="ORF">DPMN_172655</name>
</gene>
<dbReference type="Proteomes" id="UP000828390">
    <property type="component" value="Unassembled WGS sequence"/>
</dbReference>
<evidence type="ECO:0000313" key="1">
    <source>
        <dbReference type="EMBL" id="KAH3771340.1"/>
    </source>
</evidence>
<evidence type="ECO:0000313" key="2">
    <source>
        <dbReference type="Proteomes" id="UP000828390"/>
    </source>
</evidence>
<dbReference type="AlphaFoldDB" id="A0A9D4E2Q0"/>
<sequence length="68" mass="7603">GTTLPSTQAINLTVSIRHRTRIRGRVVQRGPLLQHHHGLVHAVPGAELSEPPAVVRVPVRPSWQRDHR</sequence>
<organism evidence="1 2">
    <name type="scientific">Dreissena polymorpha</name>
    <name type="common">Zebra mussel</name>
    <name type="synonym">Mytilus polymorpha</name>
    <dbReference type="NCBI Taxonomy" id="45954"/>
    <lineage>
        <taxon>Eukaryota</taxon>
        <taxon>Metazoa</taxon>
        <taxon>Spiralia</taxon>
        <taxon>Lophotrochozoa</taxon>
        <taxon>Mollusca</taxon>
        <taxon>Bivalvia</taxon>
        <taxon>Autobranchia</taxon>
        <taxon>Heteroconchia</taxon>
        <taxon>Euheterodonta</taxon>
        <taxon>Imparidentia</taxon>
        <taxon>Neoheterodontei</taxon>
        <taxon>Myida</taxon>
        <taxon>Dreissenoidea</taxon>
        <taxon>Dreissenidae</taxon>
        <taxon>Dreissena</taxon>
    </lineage>
</organism>
<feature type="non-terminal residue" evidence="1">
    <location>
        <position position="1"/>
    </location>
</feature>
<keyword evidence="2" id="KW-1185">Reference proteome</keyword>
<proteinExistence type="predicted"/>
<dbReference type="EMBL" id="JAIWYP010000009">
    <property type="protein sequence ID" value="KAH3771340.1"/>
    <property type="molecule type" value="Genomic_DNA"/>
</dbReference>